<gene>
    <name evidence="1" type="ORF">SAMN05216167_11488</name>
</gene>
<dbReference type="Proteomes" id="UP000198598">
    <property type="component" value="Unassembled WGS sequence"/>
</dbReference>
<dbReference type="EMBL" id="FOLQ01000014">
    <property type="protein sequence ID" value="SFE47433.1"/>
    <property type="molecule type" value="Genomic_DNA"/>
</dbReference>
<proteinExistence type="predicted"/>
<protein>
    <recommendedName>
        <fullName evidence="3">Lipoprotein</fullName>
    </recommendedName>
</protein>
<dbReference type="RefSeq" id="WP_143100753.1">
    <property type="nucleotide sequence ID" value="NZ_FOLQ01000014.1"/>
</dbReference>
<evidence type="ECO:0000313" key="2">
    <source>
        <dbReference type="Proteomes" id="UP000198598"/>
    </source>
</evidence>
<evidence type="ECO:0000313" key="1">
    <source>
        <dbReference type="EMBL" id="SFE47433.1"/>
    </source>
</evidence>
<dbReference type="PROSITE" id="PS51257">
    <property type="entry name" value="PROKAR_LIPOPROTEIN"/>
    <property type="match status" value="1"/>
</dbReference>
<keyword evidence="2" id="KW-1185">Reference proteome</keyword>
<dbReference type="AlphaFoldDB" id="A0A1I2AWS6"/>
<dbReference type="OrthoDB" id="964888at2"/>
<organism evidence="1 2">
    <name type="scientific">Spirosoma endophyticum</name>
    <dbReference type="NCBI Taxonomy" id="662367"/>
    <lineage>
        <taxon>Bacteria</taxon>
        <taxon>Pseudomonadati</taxon>
        <taxon>Bacteroidota</taxon>
        <taxon>Cytophagia</taxon>
        <taxon>Cytophagales</taxon>
        <taxon>Cytophagaceae</taxon>
        <taxon>Spirosoma</taxon>
    </lineage>
</organism>
<evidence type="ECO:0008006" key="3">
    <source>
        <dbReference type="Google" id="ProtNLM"/>
    </source>
</evidence>
<name>A0A1I2AWS6_9BACT</name>
<sequence>MKTTSHIFLSLSLLTACQNKDATPDCGCDGPTYEVLTDKAAIYKKGTISTLRATTLNVDGSYLLACNPGFIEGKAAENDTVFISGKARANCFKGETLSALPGMLELTEIHKR</sequence>
<accession>A0A1I2AWS6</accession>
<reference evidence="1 2" key="1">
    <citation type="submission" date="2016-10" db="EMBL/GenBank/DDBJ databases">
        <authorList>
            <person name="de Groot N.N."/>
        </authorList>
    </citation>
    <scope>NUCLEOTIDE SEQUENCE [LARGE SCALE GENOMIC DNA]</scope>
    <source>
        <strain evidence="1 2">DSM 26130</strain>
    </source>
</reference>